<proteinExistence type="predicted"/>
<dbReference type="AlphaFoldDB" id="A0A0B7F7F3"/>
<sequence length="89" mass="9891">MSHFFSDETTQDRYLSTSRLVPSRLVLPQSYSRPKPPRDIWTRRMPTPRGPFWGVLASGHTGRLPQDNSGSSIMAPGEKTAPAEVPSPI</sequence>
<protein>
    <submittedName>
        <fullName evidence="2">Uncharacterized protein</fullName>
    </submittedName>
</protein>
<evidence type="ECO:0000313" key="3">
    <source>
        <dbReference type="Proteomes" id="UP000059188"/>
    </source>
</evidence>
<feature type="region of interest" description="Disordered" evidence="1">
    <location>
        <begin position="51"/>
        <end position="89"/>
    </location>
</feature>
<gene>
    <name evidence="2" type="ORF">RSOLAG1IB_11528</name>
</gene>
<reference evidence="2 3" key="1">
    <citation type="submission" date="2014-11" db="EMBL/GenBank/DDBJ databases">
        <authorList>
            <person name="Wibberg Daniel"/>
        </authorList>
    </citation>
    <scope>NUCLEOTIDE SEQUENCE [LARGE SCALE GENOMIC DNA]</scope>
    <source>
        <strain evidence="2">Rhizoctonia solani AG1-IB 7/3/14</strain>
    </source>
</reference>
<evidence type="ECO:0000313" key="2">
    <source>
        <dbReference type="EMBL" id="CEL53996.1"/>
    </source>
</evidence>
<dbReference type="EMBL" id="LN679242">
    <property type="protein sequence ID" value="CEL53996.1"/>
    <property type="molecule type" value="Genomic_DNA"/>
</dbReference>
<organism evidence="2 3">
    <name type="scientific">Thanatephorus cucumeris (strain AG1-IB / isolate 7/3/14)</name>
    <name type="common">Lettuce bottom rot fungus</name>
    <name type="synonym">Rhizoctonia solani</name>
    <dbReference type="NCBI Taxonomy" id="1108050"/>
    <lineage>
        <taxon>Eukaryota</taxon>
        <taxon>Fungi</taxon>
        <taxon>Dikarya</taxon>
        <taxon>Basidiomycota</taxon>
        <taxon>Agaricomycotina</taxon>
        <taxon>Agaricomycetes</taxon>
        <taxon>Cantharellales</taxon>
        <taxon>Ceratobasidiaceae</taxon>
        <taxon>Rhizoctonia</taxon>
        <taxon>Rhizoctonia solani AG-1</taxon>
    </lineage>
</organism>
<accession>A0A0B7F7F3</accession>
<name>A0A0B7F7F3_THACB</name>
<evidence type="ECO:0000256" key="1">
    <source>
        <dbReference type="SAM" id="MobiDB-lite"/>
    </source>
</evidence>
<keyword evidence="3" id="KW-1185">Reference proteome</keyword>
<dbReference type="Proteomes" id="UP000059188">
    <property type="component" value="Unassembled WGS sequence"/>
</dbReference>